<feature type="compositionally biased region" description="Polar residues" evidence="1">
    <location>
        <begin position="34"/>
        <end position="44"/>
    </location>
</feature>
<reference evidence="2 3" key="1">
    <citation type="submission" date="2024-09" db="EMBL/GenBank/DDBJ databases">
        <title>Chromosome-scale assembly of Riccia sorocarpa.</title>
        <authorList>
            <person name="Paukszto L."/>
        </authorList>
    </citation>
    <scope>NUCLEOTIDE SEQUENCE [LARGE SCALE GENOMIC DNA]</scope>
    <source>
        <strain evidence="2">LP-2024</strain>
        <tissue evidence="2">Aerial parts of the thallus</tissue>
    </source>
</reference>
<sequence>MLDMHLLNEQRARDLVQGFANFPAAYGPAHGVNLQENQIPSSQPTEEESSDQPVEEQDIHDEEPWPRARRRRVQASGNARPLANGTSKSWFHWHQAATIPLVEVKKEKHEAEDAAMGCENLVSADVKWARIEKLARHKHFLGKADHRVSEAS</sequence>
<gene>
    <name evidence="2" type="ORF">R1sor_009076</name>
</gene>
<feature type="compositionally biased region" description="Acidic residues" evidence="1">
    <location>
        <begin position="45"/>
        <end position="61"/>
    </location>
</feature>
<comment type="caution">
    <text evidence="2">The sequence shown here is derived from an EMBL/GenBank/DDBJ whole genome shotgun (WGS) entry which is preliminary data.</text>
</comment>
<evidence type="ECO:0000313" key="2">
    <source>
        <dbReference type="EMBL" id="KAL3686502.1"/>
    </source>
</evidence>
<proteinExistence type="predicted"/>
<evidence type="ECO:0000313" key="3">
    <source>
        <dbReference type="Proteomes" id="UP001633002"/>
    </source>
</evidence>
<evidence type="ECO:0000256" key="1">
    <source>
        <dbReference type="SAM" id="MobiDB-lite"/>
    </source>
</evidence>
<protein>
    <submittedName>
        <fullName evidence="2">Uncharacterized protein</fullName>
    </submittedName>
</protein>
<dbReference type="EMBL" id="JBJQOH010000005">
    <property type="protein sequence ID" value="KAL3686502.1"/>
    <property type="molecule type" value="Genomic_DNA"/>
</dbReference>
<name>A0ABD3H7K7_9MARC</name>
<feature type="region of interest" description="Disordered" evidence="1">
    <location>
        <begin position="30"/>
        <end position="87"/>
    </location>
</feature>
<organism evidence="2 3">
    <name type="scientific">Riccia sorocarpa</name>
    <dbReference type="NCBI Taxonomy" id="122646"/>
    <lineage>
        <taxon>Eukaryota</taxon>
        <taxon>Viridiplantae</taxon>
        <taxon>Streptophyta</taxon>
        <taxon>Embryophyta</taxon>
        <taxon>Marchantiophyta</taxon>
        <taxon>Marchantiopsida</taxon>
        <taxon>Marchantiidae</taxon>
        <taxon>Marchantiales</taxon>
        <taxon>Ricciaceae</taxon>
        <taxon>Riccia</taxon>
    </lineage>
</organism>
<accession>A0ABD3H7K7</accession>
<dbReference type="Proteomes" id="UP001633002">
    <property type="component" value="Unassembled WGS sequence"/>
</dbReference>
<keyword evidence="3" id="KW-1185">Reference proteome</keyword>
<dbReference type="AlphaFoldDB" id="A0ABD3H7K7"/>